<accession>F9FHD6</accession>
<name>F9FHD6_FUSOF</name>
<dbReference type="EMBL" id="AFQF01001825">
    <property type="protein sequence ID" value="EGU83680.1"/>
    <property type="molecule type" value="Genomic_DNA"/>
</dbReference>
<feature type="compositionally biased region" description="Basic and acidic residues" evidence="1">
    <location>
        <begin position="28"/>
        <end position="38"/>
    </location>
</feature>
<protein>
    <submittedName>
        <fullName evidence="3">Uncharacterized protein</fullName>
    </submittedName>
</protein>
<evidence type="ECO:0000256" key="2">
    <source>
        <dbReference type="SAM" id="Phobius"/>
    </source>
</evidence>
<dbReference type="OrthoDB" id="3205825at2759"/>
<feature type="transmembrane region" description="Helical" evidence="2">
    <location>
        <begin position="413"/>
        <end position="434"/>
    </location>
</feature>
<feature type="transmembrane region" description="Helical" evidence="2">
    <location>
        <begin position="264"/>
        <end position="287"/>
    </location>
</feature>
<organism evidence="3">
    <name type="scientific">Fusarium oxysporum (strain Fo5176)</name>
    <name type="common">Fusarium vascular wilt</name>
    <dbReference type="NCBI Taxonomy" id="660025"/>
    <lineage>
        <taxon>Eukaryota</taxon>
        <taxon>Fungi</taxon>
        <taxon>Dikarya</taxon>
        <taxon>Ascomycota</taxon>
        <taxon>Pezizomycotina</taxon>
        <taxon>Sordariomycetes</taxon>
        <taxon>Hypocreomycetidae</taxon>
        <taxon>Hypocreales</taxon>
        <taxon>Nectriaceae</taxon>
        <taxon>Fusarium</taxon>
        <taxon>Fusarium oxysporum species complex</taxon>
    </lineage>
</organism>
<keyword evidence="2" id="KW-0472">Membrane</keyword>
<keyword evidence="2" id="KW-1133">Transmembrane helix</keyword>
<evidence type="ECO:0000313" key="3">
    <source>
        <dbReference type="EMBL" id="EGU83680.1"/>
    </source>
</evidence>
<dbReference type="PANTHER" id="PTHR35179:SF1">
    <property type="entry name" value="INTEGRAL MEMBRANE PROTEIN"/>
    <property type="match status" value="1"/>
</dbReference>
<dbReference type="PaxDb" id="5507-FOXG_04029P0"/>
<feature type="transmembrane region" description="Helical" evidence="2">
    <location>
        <begin position="333"/>
        <end position="355"/>
    </location>
</feature>
<feature type="compositionally biased region" description="Basic and acidic residues" evidence="1">
    <location>
        <begin position="538"/>
        <end position="548"/>
    </location>
</feature>
<reference evidence="3" key="1">
    <citation type="journal article" date="2012" name="Mol. Plant Microbe Interact.">
        <title>A highly conserved effector in Fusarium oxysporum is required for full virulence on Arabidopsis.</title>
        <authorList>
            <person name="Thatcher L.F."/>
            <person name="Gardiner D.M."/>
            <person name="Kazan K."/>
            <person name="Manners J."/>
        </authorList>
    </citation>
    <scope>NUCLEOTIDE SEQUENCE [LARGE SCALE GENOMIC DNA]</scope>
    <source>
        <strain evidence="3">Fo5176</strain>
    </source>
</reference>
<feature type="transmembrane region" description="Helical" evidence="2">
    <location>
        <begin position="293"/>
        <end position="313"/>
    </location>
</feature>
<proteinExistence type="predicted"/>
<feature type="transmembrane region" description="Helical" evidence="2">
    <location>
        <begin position="226"/>
        <end position="244"/>
    </location>
</feature>
<feature type="transmembrane region" description="Helical" evidence="2">
    <location>
        <begin position="375"/>
        <end position="393"/>
    </location>
</feature>
<feature type="compositionally biased region" description="Basic and acidic residues" evidence="1">
    <location>
        <begin position="62"/>
        <end position="78"/>
    </location>
</feature>
<feature type="transmembrane region" description="Helical" evidence="2">
    <location>
        <begin position="187"/>
        <end position="206"/>
    </location>
</feature>
<feature type="region of interest" description="Disordered" evidence="1">
    <location>
        <begin position="1"/>
        <end position="78"/>
    </location>
</feature>
<keyword evidence="2" id="KW-0812">Transmembrane</keyword>
<feature type="region of interest" description="Disordered" evidence="1">
    <location>
        <begin position="474"/>
        <end position="498"/>
    </location>
</feature>
<evidence type="ECO:0000256" key="1">
    <source>
        <dbReference type="SAM" id="MobiDB-lite"/>
    </source>
</evidence>
<feature type="compositionally biased region" description="Basic and acidic residues" evidence="1">
    <location>
        <begin position="1"/>
        <end position="18"/>
    </location>
</feature>
<comment type="caution">
    <text evidence="3">The sequence shown here is derived from an EMBL/GenBank/DDBJ whole genome shotgun (WGS) entry which is preliminary data.</text>
</comment>
<feature type="region of interest" description="Disordered" evidence="1">
    <location>
        <begin position="538"/>
        <end position="571"/>
    </location>
</feature>
<gene>
    <name evidence="3" type="ORF">FOXB_05815</name>
</gene>
<dbReference type="AlphaFoldDB" id="F9FHD6"/>
<sequence length="571" mass="63936">MSDYKPTEHDGLRKDGQPDGRVGTGEFAHGKVDPHKAGEQGGKTSGSGEGLGSSDSSGGDYKPTEHGGLKKDGSPDQRVKVKVNVMAEGRIHRGAEPSALTRACVPGFWVLMDAKMRSRKSKYSSRVLSSTVRIPVHKRIIQEPGSGSDAKVRSNGCNASSWPLSRASVCTFFLKYMHLNAPRKSGLGVPAFSFFFTSTFLVRQPAKMGGLLLSDHYEFHKPSTNDMNIASIAWGFSLGVSIFAGTKAAKQTIKSWKRGTRTNIYLILVWMEWTSSVIMSAITWLYLRQYIPPGFPVFFVIVLLWAIQIQSLLQIIINRISILMVNRHNAWKLKLIVFLVLLAINISVFCVWIPARLQISSKWIAVNAVWDRVEKCIFLIVDAGLNFYFIYLVRSRLIANGLTKYTRLYRVNLFMIAVSMTMDNKVLLIAMMSLPNDIVYLQFHPLTYLVKLHIEMNMAELITKVVKASNPNGYDYSDSRSRSGQKSGKTTTGKKMGSVFPGNNQTFIEAGGDNIELPQRKEDGIQVSRTFKTTQIEVVKENRDRTDYDDLESESSSTRHLKREPLPFPAE</sequence>
<dbReference type="PANTHER" id="PTHR35179">
    <property type="entry name" value="PROTEIN CBG02620"/>
    <property type="match status" value="1"/>
</dbReference>
<feature type="compositionally biased region" description="Low complexity" evidence="1">
    <location>
        <begin position="482"/>
        <end position="498"/>
    </location>
</feature>
<feature type="compositionally biased region" description="Gly residues" evidence="1">
    <location>
        <begin position="39"/>
        <end position="51"/>
    </location>
</feature>